<dbReference type="Proteomes" id="UP000449969">
    <property type="component" value="Unassembled WGS sequence"/>
</dbReference>
<dbReference type="GO" id="GO:0055052">
    <property type="term" value="C:ATP-binding cassette (ABC) transporter complex, substrate-binding subunit-containing"/>
    <property type="evidence" value="ECO:0007669"/>
    <property type="project" value="TreeGrafter"/>
</dbReference>
<accession>A0A844TEC1</accession>
<dbReference type="InterPro" id="IPR027417">
    <property type="entry name" value="P-loop_NTPase"/>
</dbReference>
<feature type="domain" description="ABC transporter" evidence="10">
    <location>
        <begin position="4"/>
        <end position="252"/>
    </location>
</feature>
<dbReference type="InterPro" id="IPR003593">
    <property type="entry name" value="AAA+_ATPase"/>
</dbReference>
<dbReference type="InterPro" id="IPR015855">
    <property type="entry name" value="ABC_transpr_MalK-like"/>
</dbReference>
<keyword evidence="6 11" id="KW-0067">ATP-binding</keyword>
<protein>
    <submittedName>
        <fullName evidence="11">ATP-binding cassette domain-containing protein</fullName>
    </submittedName>
</protein>
<dbReference type="PROSITE" id="PS50893">
    <property type="entry name" value="ABC_TRANSPORTER_2"/>
    <property type="match status" value="1"/>
</dbReference>
<dbReference type="SMART" id="SM00382">
    <property type="entry name" value="AAA"/>
    <property type="match status" value="1"/>
</dbReference>
<evidence type="ECO:0000256" key="7">
    <source>
        <dbReference type="ARBA" id="ARBA00022967"/>
    </source>
</evidence>
<keyword evidence="5" id="KW-0547">Nucleotide-binding</keyword>
<dbReference type="AlphaFoldDB" id="A0A844TEC1"/>
<dbReference type="InterPro" id="IPR008995">
    <property type="entry name" value="Mo/tungstate-bd_C_term_dom"/>
</dbReference>
<sequence length="372" mass="40692">MAEIELRGIEKRYGEAPVLKDVSLKIKDGEFLTLVGPSGCGKSTLLRIIAGLEDQDAGEVSVGGRPVDGARPKDRDVAMVFQSYALYPHLTVFDNIALPLRTRQLSFAQRLPLIGPLLPGHTGIERSIRKEVEQAAAMLDVAHLLHRKPGQLSGGQRQRVALGRAMVRHPTVFLMDEPLSNLDARLRVQMRTEITSLHRRLGVTFVYVTHDQSEAMTMADRVAVMMGGELLQVGPPEELYREPQDLRVAEMIGSPKINIVARAHWADDRSVLSAALAPQAKHLAFRPEAAVLITPADGVTNGTVTDLENLGSDIFVHVALRDGSETVVIRTTPDERRFSLGSTVGLKVDAARLMQFDEAGRRCGNIERVAAA</sequence>
<keyword evidence="4" id="KW-1003">Cell membrane</keyword>
<dbReference type="SUPFAM" id="SSF52540">
    <property type="entry name" value="P-loop containing nucleoside triphosphate hydrolases"/>
    <property type="match status" value="1"/>
</dbReference>
<keyword evidence="8" id="KW-0472">Membrane</keyword>
<keyword evidence="12" id="KW-1185">Reference proteome</keyword>
<comment type="caution">
    <text evidence="11">The sequence shown here is derived from an EMBL/GenBank/DDBJ whole genome shotgun (WGS) entry which is preliminary data.</text>
</comment>
<dbReference type="InterPro" id="IPR003439">
    <property type="entry name" value="ABC_transporter-like_ATP-bd"/>
</dbReference>
<organism evidence="11 12">
    <name type="scientific">Bradyrhizobium cajani</name>
    <dbReference type="NCBI Taxonomy" id="1928661"/>
    <lineage>
        <taxon>Bacteria</taxon>
        <taxon>Pseudomonadati</taxon>
        <taxon>Pseudomonadota</taxon>
        <taxon>Alphaproteobacteria</taxon>
        <taxon>Hyphomicrobiales</taxon>
        <taxon>Nitrobacteraceae</taxon>
        <taxon>Bradyrhizobium</taxon>
    </lineage>
</organism>
<dbReference type="SUPFAM" id="SSF50331">
    <property type="entry name" value="MOP-like"/>
    <property type="match status" value="1"/>
</dbReference>
<comment type="function">
    <text evidence="9">Involved in beta-(1--&gt;2)glucan export. Transmembrane domains (TMD) form a pore in the inner membrane and the ATP-binding domain (NBD) is responsible for energy generation.</text>
</comment>
<dbReference type="GO" id="GO:0008643">
    <property type="term" value="P:carbohydrate transport"/>
    <property type="evidence" value="ECO:0007669"/>
    <property type="project" value="InterPro"/>
</dbReference>
<dbReference type="Pfam" id="PF00005">
    <property type="entry name" value="ABC_tran"/>
    <property type="match status" value="1"/>
</dbReference>
<evidence type="ECO:0000256" key="8">
    <source>
        <dbReference type="ARBA" id="ARBA00023136"/>
    </source>
</evidence>
<evidence type="ECO:0000256" key="4">
    <source>
        <dbReference type="ARBA" id="ARBA00022475"/>
    </source>
</evidence>
<keyword evidence="7" id="KW-1278">Translocase</keyword>
<dbReference type="FunFam" id="3.40.50.300:FF:000042">
    <property type="entry name" value="Maltose/maltodextrin ABC transporter, ATP-binding protein"/>
    <property type="match status" value="1"/>
</dbReference>
<evidence type="ECO:0000313" key="12">
    <source>
        <dbReference type="Proteomes" id="UP000449969"/>
    </source>
</evidence>
<evidence type="ECO:0000256" key="3">
    <source>
        <dbReference type="ARBA" id="ARBA00022448"/>
    </source>
</evidence>
<comment type="similarity">
    <text evidence="2">Belongs to the ABC transporter superfamily.</text>
</comment>
<evidence type="ECO:0000256" key="6">
    <source>
        <dbReference type="ARBA" id="ARBA00022840"/>
    </source>
</evidence>
<name>A0A844TEC1_9BRAD</name>
<dbReference type="PROSITE" id="PS00211">
    <property type="entry name" value="ABC_TRANSPORTER_1"/>
    <property type="match status" value="1"/>
</dbReference>
<evidence type="ECO:0000313" key="11">
    <source>
        <dbReference type="EMBL" id="MVT73361.1"/>
    </source>
</evidence>
<dbReference type="InterPro" id="IPR047641">
    <property type="entry name" value="ABC_transpr_MalK/UgpC-like"/>
</dbReference>
<dbReference type="GO" id="GO:0140359">
    <property type="term" value="F:ABC-type transporter activity"/>
    <property type="evidence" value="ECO:0007669"/>
    <property type="project" value="InterPro"/>
</dbReference>
<comment type="subcellular location">
    <subcellularLocation>
        <location evidence="1">Cell inner membrane</location>
        <topology evidence="1">Peripheral membrane protein</topology>
    </subcellularLocation>
</comment>
<evidence type="ECO:0000256" key="9">
    <source>
        <dbReference type="ARBA" id="ARBA00024722"/>
    </source>
</evidence>
<dbReference type="PANTHER" id="PTHR43875:SF15">
    <property type="entry name" value="TREHALOSE IMPORT ATP-BINDING PROTEIN SUGC"/>
    <property type="match status" value="1"/>
</dbReference>
<proteinExistence type="inferred from homology"/>
<evidence type="ECO:0000259" key="10">
    <source>
        <dbReference type="PROSITE" id="PS50893"/>
    </source>
</evidence>
<keyword evidence="3" id="KW-0813">Transport</keyword>
<dbReference type="GO" id="GO:0016887">
    <property type="term" value="F:ATP hydrolysis activity"/>
    <property type="evidence" value="ECO:0007669"/>
    <property type="project" value="InterPro"/>
</dbReference>
<reference evidence="11 12" key="1">
    <citation type="submission" date="2019-12" db="EMBL/GenBank/DDBJ databases">
        <title>Draft genome sequences Bradyrhizobium cajani AMBPC1010, Bradyrhizobium pachyrhizi AMBPC1040 and Bradyrhizobium yuanmingense ALSPC3051, three plant growth promoting strains isolated from nodules of Cajanus cajan L. in Dominican Republic.</title>
        <authorList>
            <person name="Flores-Felix J.D."/>
            <person name="Araujo J."/>
            <person name="Diaz-Alcantara C."/>
            <person name="Gonzalez-Andres F."/>
            <person name="Velazquez E."/>
        </authorList>
    </citation>
    <scope>NUCLEOTIDE SEQUENCE [LARGE SCALE GENOMIC DNA]</scope>
    <source>
        <strain evidence="11 12">1010</strain>
    </source>
</reference>
<dbReference type="Pfam" id="PF08402">
    <property type="entry name" value="TOBE_2"/>
    <property type="match status" value="1"/>
</dbReference>
<dbReference type="PANTHER" id="PTHR43875">
    <property type="entry name" value="MALTODEXTRIN IMPORT ATP-BINDING PROTEIN MSMX"/>
    <property type="match status" value="1"/>
</dbReference>
<evidence type="ECO:0000256" key="2">
    <source>
        <dbReference type="ARBA" id="ARBA00005417"/>
    </source>
</evidence>
<dbReference type="GO" id="GO:0005524">
    <property type="term" value="F:ATP binding"/>
    <property type="evidence" value="ECO:0007669"/>
    <property type="project" value="UniProtKB-KW"/>
</dbReference>
<dbReference type="EMBL" id="WQNE01000005">
    <property type="protein sequence ID" value="MVT73361.1"/>
    <property type="molecule type" value="Genomic_DNA"/>
</dbReference>
<evidence type="ECO:0000256" key="1">
    <source>
        <dbReference type="ARBA" id="ARBA00004417"/>
    </source>
</evidence>
<dbReference type="InterPro" id="IPR017871">
    <property type="entry name" value="ABC_transporter-like_CS"/>
</dbReference>
<evidence type="ECO:0000256" key="5">
    <source>
        <dbReference type="ARBA" id="ARBA00022741"/>
    </source>
</evidence>
<dbReference type="Gene3D" id="3.40.50.300">
    <property type="entry name" value="P-loop containing nucleotide triphosphate hydrolases"/>
    <property type="match status" value="1"/>
</dbReference>
<dbReference type="CDD" id="cd03301">
    <property type="entry name" value="ABC_MalK_N"/>
    <property type="match status" value="1"/>
</dbReference>
<dbReference type="InterPro" id="IPR013611">
    <property type="entry name" value="Transp-assoc_OB_typ2"/>
</dbReference>
<gene>
    <name evidence="11" type="ORF">GPL20_09610</name>
</gene>
<dbReference type="RefSeq" id="WP_309143244.1">
    <property type="nucleotide sequence ID" value="NZ_JANADL010000053.1"/>
</dbReference>